<dbReference type="EMBL" id="VSSQ01005407">
    <property type="protein sequence ID" value="MPM29028.1"/>
    <property type="molecule type" value="Genomic_DNA"/>
</dbReference>
<name>A0A644YM09_9ZZZZ</name>
<keyword evidence="1" id="KW-0472">Membrane</keyword>
<dbReference type="AlphaFoldDB" id="A0A644YM09"/>
<organism evidence="2">
    <name type="scientific">bioreactor metagenome</name>
    <dbReference type="NCBI Taxonomy" id="1076179"/>
    <lineage>
        <taxon>unclassified sequences</taxon>
        <taxon>metagenomes</taxon>
        <taxon>ecological metagenomes</taxon>
    </lineage>
</organism>
<protein>
    <submittedName>
        <fullName evidence="2">Uncharacterized protein</fullName>
    </submittedName>
</protein>
<accession>A0A644YM09</accession>
<reference evidence="2" key="1">
    <citation type="submission" date="2019-08" db="EMBL/GenBank/DDBJ databases">
        <authorList>
            <person name="Kucharzyk K."/>
            <person name="Murdoch R.W."/>
            <person name="Higgins S."/>
            <person name="Loffler F."/>
        </authorList>
    </citation>
    <scope>NUCLEOTIDE SEQUENCE</scope>
</reference>
<evidence type="ECO:0000256" key="1">
    <source>
        <dbReference type="SAM" id="Phobius"/>
    </source>
</evidence>
<gene>
    <name evidence="2" type="ORF">SDC9_75566</name>
</gene>
<evidence type="ECO:0000313" key="2">
    <source>
        <dbReference type="EMBL" id="MPM29028.1"/>
    </source>
</evidence>
<feature type="transmembrane region" description="Helical" evidence="1">
    <location>
        <begin position="91"/>
        <end position="109"/>
    </location>
</feature>
<sequence length="110" mass="12704">MIGFQIITARPDNWDTKKYRMYRRYQNSVLQDYLRGMHPNQAMHSYLLNAAPYPENKIRQVVNKVLRPHTSAPADPETRVRKLDRAKIAKAAAWIILAAIATVILIANFL</sequence>
<comment type="caution">
    <text evidence="2">The sequence shown here is derived from an EMBL/GenBank/DDBJ whole genome shotgun (WGS) entry which is preliminary data.</text>
</comment>
<proteinExistence type="predicted"/>
<keyword evidence="1" id="KW-1133">Transmembrane helix</keyword>
<keyword evidence="1" id="KW-0812">Transmembrane</keyword>